<reference evidence="17 18" key="1">
    <citation type="submission" date="2016-10" db="EMBL/GenBank/DDBJ databases">
        <authorList>
            <person name="de Groot N.N."/>
        </authorList>
    </citation>
    <scope>NUCLEOTIDE SEQUENCE [LARGE SCALE GENOMIC DNA]</scope>
    <source>
        <strain evidence="17 18">CGMCC 4.6858</strain>
    </source>
</reference>
<dbReference type="Gene3D" id="3.90.1170.20">
    <property type="entry name" value="Quinolinate phosphoribosyl transferase, N-terminal domain"/>
    <property type="match status" value="1"/>
</dbReference>
<comment type="catalytic activity">
    <reaction evidence="11">
        <text>nicotinate beta-D-ribonucleotide + CO2 + diphosphate = quinolinate + 5-phospho-alpha-D-ribose 1-diphosphate + 2 H(+)</text>
        <dbReference type="Rhea" id="RHEA:12733"/>
        <dbReference type="ChEBI" id="CHEBI:15378"/>
        <dbReference type="ChEBI" id="CHEBI:16526"/>
        <dbReference type="ChEBI" id="CHEBI:29959"/>
        <dbReference type="ChEBI" id="CHEBI:33019"/>
        <dbReference type="ChEBI" id="CHEBI:57502"/>
        <dbReference type="ChEBI" id="CHEBI:58017"/>
        <dbReference type="EC" id="2.4.2.19"/>
    </reaction>
</comment>
<feature type="binding site" evidence="14">
    <location>
        <position position="188"/>
    </location>
    <ligand>
        <name>substrate</name>
    </ligand>
</feature>
<evidence type="ECO:0000256" key="1">
    <source>
        <dbReference type="ARBA" id="ARBA00003237"/>
    </source>
</evidence>
<evidence type="ECO:0000256" key="5">
    <source>
        <dbReference type="ARBA" id="ARBA00011944"/>
    </source>
</evidence>
<feature type="binding site" evidence="14">
    <location>
        <position position="178"/>
    </location>
    <ligand>
        <name>substrate</name>
    </ligand>
</feature>
<dbReference type="GO" id="GO:0005737">
    <property type="term" value="C:cytoplasm"/>
    <property type="evidence" value="ECO:0007669"/>
    <property type="project" value="TreeGrafter"/>
</dbReference>
<organism evidence="17 18">
    <name type="scientific">Nocardioides lianchengensis</name>
    <dbReference type="NCBI Taxonomy" id="1045774"/>
    <lineage>
        <taxon>Bacteria</taxon>
        <taxon>Bacillati</taxon>
        <taxon>Actinomycetota</taxon>
        <taxon>Actinomycetes</taxon>
        <taxon>Propionibacteriales</taxon>
        <taxon>Nocardioidaceae</taxon>
        <taxon>Nocardioides</taxon>
    </lineage>
</organism>
<dbReference type="EMBL" id="FMZM01000004">
    <property type="protein sequence ID" value="SDC79403.1"/>
    <property type="molecule type" value="Genomic_DNA"/>
</dbReference>
<feature type="binding site" evidence="14">
    <location>
        <begin position="282"/>
        <end position="284"/>
    </location>
    <ligand>
        <name>substrate</name>
    </ligand>
</feature>
<dbReference type="FunFam" id="3.90.1170.20:FF:000001">
    <property type="entry name" value="Nicotinate-nucleotide diphosphorylase (Carboxylating)"/>
    <property type="match status" value="1"/>
</dbReference>
<dbReference type="RefSeq" id="WP_090853576.1">
    <property type="nucleotide sequence ID" value="NZ_FMZM01000004.1"/>
</dbReference>
<dbReference type="AlphaFoldDB" id="A0A1G6PGW3"/>
<evidence type="ECO:0000256" key="7">
    <source>
        <dbReference type="ARBA" id="ARBA00022642"/>
    </source>
</evidence>
<evidence type="ECO:0000256" key="6">
    <source>
        <dbReference type="ARBA" id="ARBA00020990"/>
    </source>
</evidence>
<evidence type="ECO:0000256" key="11">
    <source>
        <dbReference type="ARBA" id="ARBA00047445"/>
    </source>
</evidence>
<name>A0A1G6PGW3_9ACTN</name>
<dbReference type="InterPro" id="IPR002638">
    <property type="entry name" value="Quinolinate_PRibosylTrfase_C"/>
</dbReference>
<feature type="binding site" evidence="14">
    <location>
        <begin position="154"/>
        <end position="156"/>
    </location>
    <ligand>
        <name>substrate</name>
    </ligand>
</feature>
<keyword evidence="9 13" id="KW-0808">Transferase</keyword>
<dbReference type="GO" id="GO:0009435">
    <property type="term" value="P:NAD+ biosynthetic process"/>
    <property type="evidence" value="ECO:0007669"/>
    <property type="project" value="UniProtKB-UniPathway"/>
</dbReference>
<dbReference type="SUPFAM" id="SSF51690">
    <property type="entry name" value="Nicotinate/Quinolinate PRTase C-terminal domain-like"/>
    <property type="match status" value="1"/>
</dbReference>
<dbReference type="EC" id="2.4.2.19" evidence="5"/>
<evidence type="ECO:0000256" key="8">
    <source>
        <dbReference type="ARBA" id="ARBA00022676"/>
    </source>
</evidence>
<feature type="binding site" evidence="14">
    <location>
        <position position="217"/>
    </location>
    <ligand>
        <name>substrate</name>
    </ligand>
</feature>
<evidence type="ECO:0000313" key="18">
    <source>
        <dbReference type="Proteomes" id="UP000199034"/>
    </source>
</evidence>
<evidence type="ECO:0000256" key="13">
    <source>
        <dbReference type="PIRNR" id="PIRNR006250"/>
    </source>
</evidence>
<sequence>MIARTSYADLPRPLIEELSEAGLDPRSVYEMVVAAFEEDLPDGATDVTSAALPPLGHGTGDFAAREAGVVAGLAIAELVFAYALGDQVEVTDRLADGTHVRPGDVVLRVSGPFSELLTAERTALNFASHLSGVATATSHWVAALEGTRARVLDTRKTLPTYRALQKYAVRCGGGVNHRFSLADRAMVKDNHVVAAGGAVPAYVAVRDANPGLRVEVEVTDLDQLRELLDAGCTEILLDNMDSPTMAEAVRLTAGRATLEASGGLTLDRAREVAETGVDFISVGALTHSVKVFDLGLDLHED</sequence>
<feature type="domain" description="Quinolinate phosphoribosyl transferase N-terminal" evidence="16">
    <location>
        <begin position="46"/>
        <end position="131"/>
    </location>
</feature>
<dbReference type="CDD" id="cd01572">
    <property type="entry name" value="QPRTase"/>
    <property type="match status" value="1"/>
</dbReference>
<feature type="binding site" evidence="14">
    <location>
        <position position="238"/>
    </location>
    <ligand>
        <name>substrate</name>
    </ligand>
</feature>
<dbReference type="FunFam" id="3.20.20.70:FF:000030">
    <property type="entry name" value="Nicotinate-nucleotide pyrophosphorylase, carboxylating"/>
    <property type="match status" value="1"/>
</dbReference>
<accession>A0A1G6PGW3</accession>
<evidence type="ECO:0000256" key="2">
    <source>
        <dbReference type="ARBA" id="ARBA00004893"/>
    </source>
</evidence>
<dbReference type="InterPro" id="IPR004393">
    <property type="entry name" value="NadC"/>
</dbReference>
<evidence type="ECO:0000256" key="9">
    <source>
        <dbReference type="ARBA" id="ARBA00022679"/>
    </source>
</evidence>
<evidence type="ECO:0000256" key="10">
    <source>
        <dbReference type="ARBA" id="ARBA00033102"/>
    </source>
</evidence>
<dbReference type="InterPro" id="IPR027277">
    <property type="entry name" value="NadC/ModD"/>
</dbReference>
<dbReference type="SUPFAM" id="SSF54675">
    <property type="entry name" value="Nicotinate/Quinolinate PRTase N-terminal domain-like"/>
    <property type="match status" value="1"/>
</dbReference>
<dbReference type="Gene3D" id="3.20.20.70">
    <property type="entry name" value="Aldolase class I"/>
    <property type="match status" value="1"/>
</dbReference>
<dbReference type="Pfam" id="PF02749">
    <property type="entry name" value="QRPTase_N"/>
    <property type="match status" value="1"/>
</dbReference>
<comment type="function">
    <text evidence="1">Involved in the catabolism of quinolinic acid (QA).</text>
</comment>
<dbReference type="InterPro" id="IPR013785">
    <property type="entry name" value="Aldolase_TIM"/>
</dbReference>
<dbReference type="UniPathway" id="UPA00253">
    <property type="reaction ID" value="UER00331"/>
</dbReference>
<dbReference type="GO" id="GO:0034213">
    <property type="term" value="P:quinolinate catabolic process"/>
    <property type="evidence" value="ECO:0007669"/>
    <property type="project" value="TreeGrafter"/>
</dbReference>
<comment type="similarity">
    <text evidence="3 13">Belongs to the NadC/ModD family.</text>
</comment>
<dbReference type="Pfam" id="PF01729">
    <property type="entry name" value="QRPTase_C"/>
    <property type="match status" value="1"/>
</dbReference>
<feature type="binding site" evidence="14">
    <location>
        <position position="121"/>
    </location>
    <ligand>
        <name>substrate</name>
    </ligand>
</feature>
<keyword evidence="8 13" id="KW-0328">Glycosyltransferase</keyword>
<dbReference type="InterPro" id="IPR022412">
    <property type="entry name" value="Quinolinate_PRibosylTrfase_N"/>
</dbReference>
<dbReference type="PANTHER" id="PTHR32179:SF3">
    <property type="entry name" value="NICOTINATE-NUCLEOTIDE PYROPHOSPHORYLASE [CARBOXYLATING]"/>
    <property type="match status" value="1"/>
</dbReference>
<dbReference type="PANTHER" id="PTHR32179">
    <property type="entry name" value="NICOTINATE-NUCLEOTIDE PYROPHOSPHORYLASE [CARBOXYLATING]"/>
    <property type="match status" value="1"/>
</dbReference>
<feature type="domain" description="Quinolinate phosphoribosyl transferase C-terminal" evidence="15">
    <location>
        <begin position="133"/>
        <end position="297"/>
    </location>
</feature>
<feature type="binding site" evidence="14">
    <location>
        <begin position="261"/>
        <end position="263"/>
    </location>
    <ligand>
        <name>substrate</name>
    </ligand>
</feature>
<evidence type="ECO:0000259" key="15">
    <source>
        <dbReference type="Pfam" id="PF01729"/>
    </source>
</evidence>
<comment type="subunit">
    <text evidence="4">Hexamer formed by 3 homodimers.</text>
</comment>
<evidence type="ECO:0000256" key="12">
    <source>
        <dbReference type="ARBA" id="ARBA00069173"/>
    </source>
</evidence>
<evidence type="ECO:0000259" key="16">
    <source>
        <dbReference type="Pfam" id="PF02749"/>
    </source>
</evidence>
<dbReference type="NCBIfam" id="TIGR00078">
    <property type="entry name" value="nadC"/>
    <property type="match status" value="1"/>
</dbReference>
<dbReference type="OrthoDB" id="9782546at2"/>
<gene>
    <name evidence="17" type="ORF">SAMN05421872_10417</name>
</gene>
<dbReference type="InterPro" id="IPR037128">
    <property type="entry name" value="Quinolinate_PRibosylTase_N_sf"/>
</dbReference>
<evidence type="ECO:0000256" key="4">
    <source>
        <dbReference type="ARBA" id="ARBA00011218"/>
    </source>
</evidence>
<dbReference type="STRING" id="1045774.SAMN05421872_10417"/>
<dbReference type="PIRSF" id="PIRSF006250">
    <property type="entry name" value="NadC_ModD"/>
    <property type="match status" value="1"/>
</dbReference>
<dbReference type="GO" id="GO:0004514">
    <property type="term" value="F:nicotinate-nucleotide diphosphorylase (carboxylating) activity"/>
    <property type="evidence" value="ECO:0007669"/>
    <property type="project" value="UniProtKB-EC"/>
</dbReference>
<dbReference type="Proteomes" id="UP000199034">
    <property type="component" value="Unassembled WGS sequence"/>
</dbReference>
<evidence type="ECO:0000256" key="3">
    <source>
        <dbReference type="ARBA" id="ARBA00009400"/>
    </source>
</evidence>
<keyword evidence="18" id="KW-1185">Reference proteome</keyword>
<comment type="pathway">
    <text evidence="2">Cofactor biosynthesis; NAD(+) biosynthesis; nicotinate D-ribonucleotide from quinolinate: step 1/1.</text>
</comment>
<proteinExistence type="inferred from homology"/>
<protein>
    <recommendedName>
        <fullName evidence="6">Nicotinate-nucleotide pyrophosphorylase [carboxylating]</fullName>
        <ecNumber evidence="5">2.4.2.19</ecNumber>
    </recommendedName>
    <alternativeName>
        <fullName evidence="12">Probable nicotinate-nucleotide pyrophosphorylase [carboxylating]</fullName>
    </alternativeName>
    <alternativeName>
        <fullName evidence="10">Quinolinate phosphoribosyltransferase [decarboxylating]</fullName>
    </alternativeName>
</protein>
<keyword evidence="7" id="KW-0662">Pyridine nucleotide biosynthesis</keyword>
<evidence type="ECO:0000313" key="17">
    <source>
        <dbReference type="EMBL" id="SDC79403.1"/>
    </source>
</evidence>
<evidence type="ECO:0000256" key="14">
    <source>
        <dbReference type="PIRSR" id="PIRSR006250-1"/>
    </source>
</evidence>
<dbReference type="InterPro" id="IPR036068">
    <property type="entry name" value="Nicotinate_pribotase-like_C"/>
</dbReference>